<feature type="region of interest" description="Disordered" evidence="1">
    <location>
        <begin position="34"/>
        <end position="110"/>
    </location>
</feature>
<name>A0AAE4CAL6_9ACTN</name>
<dbReference type="AlphaFoldDB" id="A0AAE4CAL6"/>
<reference evidence="2" key="1">
    <citation type="submission" date="2023-07" db="EMBL/GenBank/DDBJ databases">
        <title>Sequencing the genomes of 1000 actinobacteria strains.</title>
        <authorList>
            <person name="Klenk H.-P."/>
        </authorList>
    </citation>
    <scope>NUCLEOTIDE SEQUENCE</scope>
    <source>
        <strain evidence="2">DSM 44707</strain>
    </source>
</reference>
<evidence type="ECO:0000313" key="2">
    <source>
        <dbReference type="EMBL" id="MDR7274725.1"/>
    </source>
</evidence>
<dbReference type="EMBL" id="JAVDYB010000001">
    <property type="protein sequence ID" value="MDR7274725.1"/>
    <property type="molecule type" value="Genomic_DNA"/>
</dbReference>
<gene>
    <name evidence="2" type="ORF">J2S41_001503</name>
</gene>
<comment type="caution">
    <text evidence="2">The sequence shown here is derived from an EMBL/GenBank/DDBJ whole genome shotgun (WGS) entry which is preliminary data.</text>
</comment>
<organism evidence="2 3">
    <name type="scientific">Catenuloplanes atrovinosus</name>
    <dbReference type="NCBI Taxonomy" id="137266"/>
    <lineage>
        <taxon>Bacteria</taxon>
        <taxon>Bacillati</taxon>
        <taxon>Actinomycetota</taxon>
        <taxon>Actinomycetes</taxon>
        <taxon>Micromonosporales</taxon>
        <taxon>Micromonosporaceae</taxon>
        <taxon>Catenuloplanes</taxon>
    </lineage>
</organism>
<evidence type="ECO:0000256" key="1">
    <source>
        <dbReference type="SAM" id="MobiDB-lite"/>
    </source>
</evidence>
<proteinExistence type="predicted"/>
<sequence>MSGLRREGLLLMSVPQRERVPQVAVLVLLRRRPRRSAGLTLIPPGPTRRNSAGLGDPRGARSDTGPHQTPSGRPEQSSLKSFTRLPADRCLGVPQLDPSGVGPGPMMPHE</sequence>
<evidence type="ECO:0000313" key="3">
    <source>
        <dbReference type="Proteomes" id="UP001183643"/>
    </source>
</evidence>
<accession>A0AAE4CAL6</accession>
<feature type="compositionally biased region" description="Polar residues" evidence="1">
    <location>
        <begin position="65"/>
        <end position="81"/>
    </location>
</feature>
<protein>
    <submittedName>
        <fullName evidence="2">Uncharacterized protein</fullName>
    </submittedName>
</protein>
<dbReference type="Proteomes" id="UP001183643">
    <property type="component" value="Unassembled WGS sequence"/>
</dbReference>
<keyword evidence="3" id="KW-1185">Reference proteome</keyword>